<protein>
    <submittedName>
        <fullName evidence="2">MG(2+) CHELATASE FAMILY PROTEIN / ComM-related protein</fullName>
    </submittedName>
</protein>
<sequence>RVDRARCRQMQRAVLNAQLSLDDIQIHCELGTRLEALIEKAVNHFRLSPRGVHRILKVARTIADLADSERILELHLQEAIGYRCLEACQT</sequence>
<dbReference type="InterPro" id="IPR025158">
    <property type="entry name" value="Mg_chelat-rel_C"/>
</dbReference>
<reference evidence="2" key="1">
    <citation type="submission" date="2018-06" db="EMBL/GenBank/DDBJ databases">
        <authorList>
            <person name="Zhirakovskaya E."/>
        </authorList>
    </citation>
    <scope>NUCLEOTIDE SEQUENCE</scope>
</reference>
<dbReference type="InterPro" id="IPR027417">
    <property type="entry name" value="P-loop_NTPase"/>
</dbReference>
<feature type="non-terminal residue" evidence="2">
    <location>
        <position position="1"/>
    </location>
</feature>
<dbReference type="InterPro" id="IPR045006">
    <property type="entry name" value="CHLI-like"/>
</dbReference>
<dbReference type="PANTHER" id="PTHR32039:SF7">
    <property type="entry name" value="COMPETENCE PROTEIN COMM"/>
    <property type="match status" value="1"/>
</dbReference>
<accession>A0A3B0Y3M2</accession>
<feature type="domain" description="Mg chelatase-related protein C-terminal" evidence="1">
    <location>
        <begin position="1"/>
        <end position="83"/>
    </location>
</feature>
<gene>
    <name evidence="2" type="ORF">MNBD_GAMMA13-1594</name>
</gene>
<evidence type="ECO:0000259" key="1">
    <source>
        <dbReference type="Pfam" id="PF13335"/>
    </source>
</evidence>
<dbReference type="EMBL" id="UOFK01000073">
    <property type="protein sequence ID" value="VAW75315.1"/>
    <property type="molecule type" value="Genomic_DNA"/>
</dbReference>
<proteinExistence type="predicted"/>
<name>A0A3B0Y3M2_9ZZZZ</name>
<evidence type="ECO:0000313" key="2">
    <source>
        <dbReference type="EMBL" id="VAW75315.1"/>
    </source>
</evidence>
<organism evidence="2">
    <name type="scientific">hydrothermal vent metagenome</name>
    <dbReference type="NCBI Taxonomy" id="652676"/>
    <lineage>
        <taxon>unclassified sequences</taxon>
        <taxon>metagenomes</taxon>
        <taxon>ecological metagenomes</taxon>
    </lineage>
</organism>
<dbReference type="PANTHER" id="PTHR32039">
    <property type="entry name" value="MAGNESIUM-CHELATASE SUBUNIT CHLI"/>
    <property type="match status" value="1"/>
</dbReference>
<dbReference type="AlphaFoldDB" id="A0A3B0Y3M2"/>
<dbReference type="Gene3D" id="3.40.50.300">
    <property type="entry name" value="P-loop containing nucleotide triphosphate hydrolases"/>
    <property type="match status" value="1"/>
</dbReference>
<dbReference type="Pfam" id="PF13335">
    <property type="entry name" value="Mg_chelatase_C"/>
    <property type="match status" value="1"/>
</dbReference>